<dbReference type="PANTHER" id="PTHR30532">
    <property type="entry name" value="IRON III DICITRATE-BINDING PERIPLASMIC PROTEIN"/>
    <property type="match status" value="1"/>
</dbReference>
<dbReference type="PROSITE" id="PS50983">
    <property type="entry name" value="FE_B12_PBP"/>
    <property type="match status" value="1"/>
</dbReference>
<evidence type="ECO:0000313" key="8">
    <source>
        <dbReference type="EMBL" id="ERJ20455.1"/>
    </source>
</evidence>
<organism evidence="8 9">
    <name type="scientific">Salinisphaera shabanensis E1L3A</name>
    <dbReference type="NCBI Taxonomy" id="1033802"/>
    <lineage>
        <taxon>Bacteria</taxon>
        <taxon>Pseudomonadati</taxon>
        <taxon>Pseudomonadota</taxon>
        <taxon>Gammaproteobacteria</taxon>
        <taxon>Salinisphaerales</taxon>
        <taxon>Salinisphaeraceae</taxon>
        <taxon>Salinisphaera</taxon>
    </lineage>
</organism>
<dbReference type="GO" id="GO:0030288">
    <property type="term" value="C:outer membrane-bounded periplasmic space"/>
    <property type="evidence" value="ECO:0007669"/>
    <property type="project" value="TreeGrafter"/>
</dbReference>
<protein>
    <submittedName>
        <fullName evidence="8">Iron dicitrate transport system permease protein FecB</fullName>
    </submittedName>
</protein>
<dbReference type="Pfam" id="PF01497">
    <property type="entry name" value="Peripla_BP_2"/>
    <property type="match status" value="1"/>
</dbReference>
<reference evidence="8 9" key="2">
    <citation type="journal article" date="2013" name="PLoS ONE">
        <title>INDIGO - INtegrated Data Warehouse of MIcrobial GenOmes with Examples from the Red Sea Extremophiles.</title>
        <authorList>
            <person name="Alam I."/>
            <person name="Antunes A."/>
            <person name="Kamau A.A."/>
            <person name="Ba Alawi W."/>
            <person name="Kalkatawi M."/>
            <person name="Stingl U."/>
            <person name="Bajic V.B."/>
        </authorList>
    </citation>
    <scope>NUCLEOTIDE SEQUENCE [LARGE SCALE GENOMIC DNA]</scope>
    <source>
        <strain evidence="8 9">E1L3A</strain>
    </source>
</reference>
<keyword evidence="9" id="KW-1185">Reference proteome</keyword>
<keyword evidence="4" id="KW-0406">Ion transport</keyword>
<dbReference type="PANTHER" id="PTHR30532:SF1">
    <property type="entry name" value="IRON(3+)-HYDROXAMATE-BINDING PROTEIN FHUD"/>
    <property type="match status" value="1"/>
</dbReference>
<keyword evidence="5 6" id="KW-0732">Signal</keyword>
<dbReference type="eggNOG" id="COG0614">
    <property type="taxonomic scope" value="Bacteria"/>
</dbReference>
<evidence type="ECO:0000256" key="5">
    <source>
        <dbReference type="ARBA" id="ARBA00022729"/>
    </source>
</evidence>
<feature type="domain" description="Fe/B12 periplasmic-binding" evidence="7">
    <location>
        <begin position="47"/>
        <end position="309"/>
    </location>
</feature>
<sequence length="311" mass="33093">MSFFYGRRRTPGLIVALALLLLAGTAHAARTLDTAYGDVEIDGTPERVVTLYEGALDSAVALGTTPLAAVATRGGDSVANYMHDHVPDIAIVGTARETNIEAVVAQRPDVILASSNLSEPQYRLLSKIAPTVVPKGSSFAADAWQNETRLFARALGREDKAEQLIEAFDARAEHIRAQLPAHTEAAVARWMPQGPIVMSSRIFAGRVLSAAGFETGNDGKIAANRPHSDPLSLENLDRIDSDWLFLATLNADGESALAKARTSPAFERLDVVQRDQVVPVDGQLWTSASGPLAANAILDDIARALGIAAQP</sequence>
<dbReference type="CDD" id="cd01146">
    <property type="entry name" value="FhuD"/>
    <property type="match status" value="1"/>
</dbReference>
<dbReference type="Gene3D" id="3.40.50.1980">
    <property type="entry name" value="Nitrogenase molybdenum iron protein domain"/>
    <property type="match status" value="2"/>
</dbReference>
<dbReference type="Proteomes" id="UP000006242">
    <property type="component" value="Unassembled WGS sequence"/>
</dbReference>
<keyword evidence="4" id="KW-0410">Iron transport</keyword>
<gene>
    <name evidence="8" type="primary">fecB</name>
    <name evidence="8" type="ORF">SSPSH_000565</name>
</gene>
<comment type="caution">
    <text evidence="8">The sequence shown here is derived from an EMBL/GenBank/DDBJ whole genome shotgun (WGS) entry which is preliminary data.</text>
</comment>
<dbReference type="InterPro" id="IPR002491">
    <property type="entry name" value="ABC_transptr_periplasmic_BD"/>
</dbReference>
<comment type="subcellular location">
    <subcellularLocation>
        <location evidence="1">Cell envelope</location>
    </subcellularLocation>
</comment>
<dbReference type="EMBL" id="AFNV02000003">
    <property type="protein sequence ID" value="ERJ20455.1"/>
    <property type="molecule type" value="Genomic_DNA"/>
</dbReference>
<dbReference type="OrthoDB" id="9793175at2"/>
<feature type="signal peptide" evidence="6">
    <location>
        <begin position="1"/>
        <end position="28"/>
    </location>
</feature>
<proteinExistence type="inferred from homology"/>
<evidence type="ECO:0000256" key="2">
    <source>
        <dbReference type="ARBA" id="ARBA00008814"/>
    </source>
</evidence>
<evidence type="ECO:0000313" key="9">
    <source>
        <dbReference type="Proteomes" id="UP000006242"/>
    </source>
</evidence>
<evidence type="ECO:0000256" key="3">
    <source>
        <dbReference type="ARBA" id="ARBA00022448"/>
    </source>
</evidence>
<evidence type="ECO:0000256" key="4">
    <source>
        <dbReference type="ARBA" id="ARBA00022496"/>
    </source>
</evidence>
<accession>U2ERV3</accession>
<evidence type="ECO:0000256" key="6">
    <source>
        <dbReference type="SAM" id="SignalP"/>
    </source>
</evidence>
<dbReference type="SUPFAM" id="SSF53807">
    <property type="entry name" value="Helical backbone' metal receptor"/>
    <property type="match status" value="1"/>
</dbReference>
<feature type="chain" id="PRO_5004625795" evidence="6">
    <location>
        <begin position="29"/>
        <end position="311"/>
    </location>
</feature>
<keyword evidence="3" id="KW-0813">Transport</keyword>
<name>U2ERV3_9GAMM</name>
<dbReference type="RefSeq" id="WP_006914145.1">
    <property type="nucleotide sequence ID" value="NZ_AFNV02000003.1"/>
</dbReference>
<comment type="similarity">
    <text evidence="2">Belongs to the bacterial solute-binding protein 8 family.</text>
</comment>
<evidence type="ECO:0000256" key="1">
    <source>
        <dbReference type="ARBA" id="ARBA00004196"/>
    </source>
</evidence>
<reference evidence="8 9" key="1">
    <citation type="journal article" date="2011" name="J. Bacteriol.">
        <title>Genome sequence of Salinisphaera shabanensis, a gammaproteobacterium from the harsh, variable environment of the brine-seawater interface of the Shaban Deep in the Red Sea.</title>
        <authorList>
            <person name="Antunes A."/>
            <person name="Alam I."/>
            <person name="Bajic V.B."/>
            <person name="Stingl U."/>
        </authorList>
    </citation>
    <scope>NUCLEOTIDE SEQUENCE [LARGE SCALE GENOMIC DNA]</scope>
    <source>
        <strain evidence="8 9">E1L3A</strain>
    </source>
</reference>
<dbReference type="InterPro" id="IPR051313">
    <property type="entry name" value="Bact_iron-sidero_bind"/>
</dbReference>
<dbReference type="STRING" id="1033802.SSPSH_000565"/>
<keyword evidence="4" id="KW-0408">Iron</keyword>
<evidence type="ECO:0000259" key="7">
    <source>
        <dbReference type="PROSITE" id="PS50983"/>
    </source>
</evidence>
<dbReference type="GO" id="GO:1901678">
    <property type="term" value="P:iron coordination entity transport"/>
    <property type="evidence" value="ECO:0007669"/>
    <property type="project" value="UniProtKB-ARBA"/>
</dbReference>
<dbReference type="AlphaFoldDB" id="U2ERV3"/>